<proteinExistence type="predicted"/>
<comment type="caution">
    <text evidence="3">The sequence shown here is derived from an EMBL/GenBank/DDBJ whole genome shotgun (WGS) entry which is preliminary data.</text>
</comment>
<sequence length="134" mass="13526">MTVAARHRGTSLHSAWLALAAIAVMLRVLVPPGFMVGKPTDETPFALVLCTAQGMVTVPAEAPPSGDTDGVAADSAPCAFSATAQLATPPSVELIPQTFARVAPAAPDRAVHLAPGRGLAAPPPPARGPPILLI</sequence>
<evidence type="ECO:0008006" key="5">
    <source>
        <dbReference type="Google" id="ProtNLM"/>
    </source>
</evidence>
<evidence type="ECO:0000256" key="1">
    <source>
        <dbReference type="SAM" id="MobiDB-lite"/>
    </source>
</evidence>
<protein>
    <recommendedName>
        <fullName evidence="5">DUF2946 domain-containing protein</fullName>
    </recommendedName>
</protein>
<dbReference type="OrthoDB" id="7189917at2"/>
<organism evidence="3 4">
    <name type="scientific">Phenylobacterium kunshanense</name>
    <dbReference type="NCBI Taxonomy" id="1445034"/>
    <lineage>
        <taxon>Bacteria</taxon>
        <taxon>Pseudomonadati</taxon>
        <taxon>Pseudomonadota</taxon>
        <taxon>Alphaproteobacteria</taxon>
        <taxon>Caulobacterales</taxon>
        <taxon>Caulobacteraceae</taxon>
        <taxon>Phenylobacterium</taxon>
    </lineage>
</organism>
<evidence type="ECO:0000313" key="4">
    <source>
        <dbReference type="Proteomes" id="UP000249524"/>
    </source>
</evidence>
<dbReference type="Pfam" id="PF11162">
    <property type="entry name" value="DUF2946"/>
    <property type="match status" value="1"/>
</dbReference>
<evidence type="ECO:0000313" key="3">
    <source>
        <dbReference type="EMBL" id="RAK67657.1"/>
    </source>
</evidence>
<dbReference type="AlphaFoldDB" id="A0A328BL16"/>
<dbReference type="RefSeq" id="WP_111275267.1">
    <property type="nucleotide sequence ID" value="NZ_QFYS01000002.1"/>
</dbReference>
<dbReference type="InterPro" id="IPR021333">
    <property type="entry name" value="DUF2946"/>
</dbReference>
<gene>
    <name evidence="3" type="ORF">DJ019_07070</name>
</gene>
<dbReference type="Proteomes" id="UP000249524">
    <property type="component" value="Unassembled WGS sequence"/>
</dbReference>
<name>A0A328BL16_9CAUL</name>
<feature type="transmembrane region" description="Helical" evidence="2">
    <location>
        <begin position="12"/>
        <end position="30"/>
    </location>
</feature>
<keyword evidence="2" id="KW-1133">Transmembrane helix</keyword>
<evidence type="ECO:0000256" key="2">
    <source>
        <dbReference type="SAM" id="Phobius"/>
    </source>
</evidence>
<keyword evidence="2" id="KW-0472">Membrane</keyword>
<dbReference type="EMBL" id="QFYS01000002">
    <property type="protein sequence ID" value="RAK67657.1"/>
    <property type="molecule type" value="Genomic_DNA"/>
</dbReference>
<accession>A0A328BL16</accession>
<reference evidence="3 4" key="1">
    <citation type="submission" date="2018-05" db="EMBL/GenBank/DDBJ databases">
        <authorList>
            <person name="Lanie J.A."/>
            <person name="Ng W.-L."/>
            <person name="Kazmierczak K.M."/>
            <person name="Andrzejewski T.M."/>
            <person name="Davidsen T.M."/>
            <person name="Wayne K.J."/>
            <person name="Tettelin H."/>
            <person name="Glass J.I."/>
            <person name="Rusch D."/>
            <person name="Podicherti R."/>
            <person name="Tsui H.-C.T."/>
            <person name="Winkler M.E."/>
        </authorList>
    </citation>
    <scope>NUCLEOTIDE SEQUENCE [LARGE SCALE GENOMIC DNA]</scope>
    <source>
        <strain evidence="3 4">BUT-10</strain>
    </source>
</reference>
<keyword evidence="4" id="KW-1185">Reference proteome</keyword>
<keyword evidence="2" id="KW-0812">Transmembrane</keyword>
<feature type="region of interest" description="Disordered" evidence="1">
    <location>
        <begin position="115"/>
        <end position="134"/>
    </location>
</feature>